<evidence type="ECO:0000313" key="2">
    <source>
        <dbReference type="Proteomes" id="UP000092671"/>
    </source>
</evidence>
<proteinExistence type="predicted"/>
<organism evidence="1 2">
    <name type="scientific">Moraxella nonliquefaciens</name>
    <dbReference type="NCBI Taxonomy" id="478"/>
    <lineage>
        <taxon>Bacteria</taxon>
        <taxon>Pseudomonadati</taxon>
        <taxon>Pseudomonadota</taxon>
        <taxon>Gammaproteobacteria</taxon>
        <taxon>Moraxellales</taxon>
        <taxon>Moraxellaceae</taxon>
        <taxon>Moraxella</taxon>
    </lineage>
</organism>
<dbReference type="RefSeq" id="WP_066890765.1">
    <property type="nucleotide sequence ID" value="NZ_LZDN01000001.1"/>
</dbReference>
<accession>A0A1B8PMH2</accession>
<name>A0A1B8PMH2_MORNO</name>
<reference evidence="1 2" key="1">
    <citation type="submission" date="2016-06" db="EMBL/GenBank/DDBJ databases">
        <title>Draft genome of Moraxella nonliquefaciens CCUG 60284.</title>
        <authorList>
            <person name="Salva-Serra F."/>
            <person name="Engstrom-Jakobsson H."/>
            <person name="Thorell K."/>
            <person name="Gonzales-Siles L."/>
            <person name="Karlsson R."/>
            <person name="Boulund F."/>
            <person name="Engstrand L."/>
            <person name="Kristiansson E."/>
            <person name="Moore E."/>
        </authorList>
    </citation>
    <scope>NUCLEOTIDE SEQUENCE [LARGE SCALE GENOMIC DNA]</scope>
    <source>
        <strain evidence="1 2">CCUG 60284</strain>
    </source>
</reference>
<evidence type="ECO:0000313" key="1">
    <source>
        <dbReference type="EMBL" id="OBX52249.1"/>
    </source>
</evidence>
<dbReference type="EMBL" id="LZDN01000001">
    <property type="protein sequence ID" value="OBX52249.1"/>
    <property type="molecule type" value="Genomic_DNA"/>
</dbReference>
<protein>
    <submittedName>
        <fullName evidence="1">Uncharacterized protein</fullName>
    </submittedName>
</protein>
<sequence length="308" mass="35763">MTIENIERIIELLPKNILGSNNKTRHFFYGNGNSLNDIKKNIDDANIIFDDKNNALIVEINTIINKDDLWKLYQKFEELSSILKVDYDGFEVLIDGEENQQEFLPFEDFFKPLSYIKTQLSNNDYIYLLFLGGNKLDGYFFECLSLVDDGNANTDVLDNTSRIFRQPIQGIFNPKIFNQVGFSEKKLPISFRFRLIEDNTTPKQIDEIYNKYNIDESENNSWVYVLKKIVESKSDEISCKSTMQYQVVLSPKGKVKWGNLLPLLIDKNTEETDIAMPFGSLLDYNKLNAIFIDDINELELIDKAYLCL</sequence>
<comment type="caution">
    <text evidence="1">The sequence shown here is derived from an EMBL/GenBank/DDBJ whole genome shotgun (WGS) entry which is preliminary data.</text>
</comment>
<gene>
    <name evidence="1" type="ORF">A9Z60_00770</name>
</gene>
<dbReference type="AlphaFoldDB" id="A0A1B8PMH2"/>
<dbReference type="Proteomes" id="UP000092671">
    <property type="component" value="Unassembled WGS sequence"/>
</dbReference>